<dbReference type="SMART" id="SM00100">
    <property type="entry name" value="cNMP"/>
    <property type="match status" value="1"/>
</dbReference>
<keyword evidence="2" id="KW-0238">DNA-binding</keyword>
<dbReference type="PANTHER" id="PTHR24567:SF74">
    <property type="entry name" value="HTH-TYPE TRANSCRIPTIONAL REGULATOR ARCR"/>
    <property type="match status" value="1"/>
</dbReference>
<evidence type="ECO:0000256" key="2">
    <source>
        <dbReference type="ARBA" id="ARBA00023125"/>
    </source>
</evidence>
<evidence type="ECO:0000313" key="8">
    <source>
        <dbReference type="Proteomes" id="UP000823485"/>
    </source>
</evidence>
<evidence type="ECO:0000256" key="3">
    <source>
        <dbReference type="ARBA" id="ARBA00023159"/>
    </source>
</evidence>
<dbReference type="Proteomes" id="UP000823485">
    <property type="component" value="Unassembled WGS sequence"/>
</dbReference>
<dbReference type="PROSITE" id="PS51063">
    <property type="entry name" value="HTH_CRP_2"/>
    <property type="match status" value="1"/>
</dbReference>
<dbReference type="Gene3D" id="1.10.10.10">
    <property type="entry name" value="Winged helix-like DNA-binding domain superfamily/Winged helix DNA-binding domain"/>
    <property type="match status" value="1"/>
</dbReference>
<evidence type="ECO:0000259" key="5">
    <source>
        <dbReference type="PROSITE" id="PS50042"/>
    </source>
</evidence>
<dbReference type="SUPFAM" id="SSF46785">
    <property type="entry name" value="Winged helix' DNA-binding domain"/>
    <property type="match status" value="1"/>
</dbReference>
<dbReference type="PROSITE" id="PS50042">
    <property type="entry name" value="CNMP_BINDING_3"/>
    <property type="match status" value="1"/>
</dbReference>
<comment type="caution">
    <text evidence="7">The sequence shown here is derived from an EMBL/GenBank/DDBJ whole genome shotgun (WGS) entry which is preliminary data.</text>
</comment>
<sequence>MNLTEQEPVNLHDLLLIRHKEKTWKKGAYLFQEGDKANEIYYIKSGKVRIGKITPDGREITFRIVNAEDFISEVRLFCTLSTYTVHAKAIEDCECAIIHKDDLEENLLINPGLSAEFMKMMGIHHQKTHSKFRDLILHGKKGALYSTLIRMTNSYGIKTDNGIIIDLSLTNQELANFCGMSREVVNRLLGALKKDGVISIADGNIIIHDLQFLKDEIHCENCPVDICRID</sequence>
<feature type="domain" description="Cyclic nucleotide-binding" evidence="5">
    <location>
        <begin position="1"/>
        <end position="107"/>
    </location>
</feature>
<dbReference type="InterPro" id="IPR050397">
    <property type="entry name" value="Env_Response_Regulators"/>
</dbReference>
<evidence type="ECO:0000256" key="1">
    <source>
        <dbReference type="ARBA" id="ARBA00023015"/>
    </source>
</evidence>
<dbReference type="InterPro" id="IPR000595">
    <property type="entry name" value="cNMP-bd_dom"/>
</dbReference>
<dbReference type="InterPro" id="IPR012318">
    <property type="entry name" value="HTH_CRP"/>
</dbReference>
<proteinExistence type="predicted"/>
<dbReference type="CDD" id="cd00038">
    <property type="entry name" value="CAP_ED"/>
    <property type="match status" value="1"/>
</dbReference>
<keyword evidence="3" id="KW-0010">Activator</keyword>
<evidence type="ECO:0000259" key="6">
    <source>
        <dbReference type="PROSITE" id="PS51063"/>
    </source>
</evidence>
<dbReference type="InterPro" id="IPR018490">
    <property type="entry name" value="cNMP-bd_dom_sf"/>
</dbReference>
<dbReference type="EMBL" id="JAFBFH010000008">
    <property type="protein sequence ID" value="MBM7714545.1"/>
    <property type="molecule type" value="Genomic_DNA"/>
</dbReference>
<dbReference type="SMART" id="SM00419">
    <property type="entry name" value="HTH_CRP"/>
    <property type="match status" value="1"/>
</dbReference>
<dbReference type="PRINTS" id="PR00034">
    <property type="entry name" value="HTHCRP"/>
</dbReference>
<accession>A0ABS2R563</accession>
<dbReference type="InterPro" id="IPR036388">
    <property type="entry name" value="WH-like_DNA-bd_sf"/>
</dbReference>
<dbReference type="PANTHER" id="PTHR24567">
    <property type="entry name" value="CRP FAMILY TRANSCRIPTIONAL REGULATORY PROTEIN"/>
    <property type="match status" value="1"/>
</dbReference>
<feature type="domain" description="HTH crp-type" evidence="6">
    <location>
        <begin position="138"/>
        <end position="211"/>
    </location>
</feature>
<dbReference type="Pfam" id="PF13545">
    <property type="entry name" value="HTH_Crp_2"/>
    <property type="match status" value="1"/>
</dbReference>
<dbReference type="InterPro" id="IPR014710">
    <property type="entry name" value="RmlC-like_jellyroll"/>
</dbReference>
<evidence type="ECO:0000256" key="4">
    <source>
        <dbReference type="ARBA" id="ARBA00023163"/>
    </source>
</evidence>
<dbReference type="Pfam" id="PF00027">
    <property type="entry name" value="cNMP_binding"/>
    <property type="match status" value="1"/>
</dbReference>
<dbReference type="SUPFAM" id="SSF51206">
    <property type="entry name" value="cAMP-binding domain-like"/>
    <property type="match status" value="1"/>
</dbReference>
<organism evidence="7 8">
    <name type="scientific">Siminovitchia thermophila</name>
    <dbReference type="NCBI Taxonomy" id="1245522"/>
    <lineage>
        <taxon>Bacteria</taxon>
        <taxon>Bacillati</taxon>
        <taxon>Bacillota</taxon>
        <taxon>Bacilli</taxon>
        <taxon>Bacillales</taxon>
        <taxon>Bacillaceae</taxon>
        <taxon>Siminovitchia</taxon>
    </lineage>
</organism>
<dbReference type="CDD" id="cd00092">
    <property type="entry name" value="HTH_CRP"/>
    <property type="match status" value="1"/>
</dbReference>
<keyword evidence="8" id="KW-1185">Reference proteome</keyword>
<protein>
    <submittedName>
        <fullName evidence="7">CRP/FNR family transcriptional regulator</fullName>
    </submittedName>
</protein>
<gene>
    <name evidence="7" type="ORF">JOC94_001517</name>
</gene>
<dbReference type="InterPro" id="IPR036390">
    <property type="entry name" value="WH_DNA-bd_sf"/>
</dbReference>
<dbReference type="Gene3D" id="2.60.120.10">
    <property type="entry name" value="Jelly Rolls"/>
    <property type="match status" value="1"/>
</dbReference>
<keyword evidence="1" id="KW-0805">Transcription regulation</keyword>
<name>A0ABS2R563_9BACI</name>
<evidence type="ECO:0000313" key="7">
    <source>
        <dbReference type="EMBL" id="MBM7714545.1"/>
    </source>
</evidence>
<keyword evidence="4" id="KW-0804">Transcription</keyword>
<reference evidence="7 8" key="1">
    <citation type="submission" date="2021-01" db="EMBL/GenBank/DDBJ databases">
        <title>Genomic Encyclopedia of Type Strains, Phase IV (KMG-IV): sequencing the most valuable type-strain genomes for metagenomic binning, comparative biology and taxonomic classification.</title>
        <authorList>
            <person name="Goeker M."/>
        </authorList>
    </citation>
    <scope>NUCLEOTIDE SEQUENCE [LARGE SCALE GENOMIC DNA]</scope>
    <source>
        <strain evidence="7 8">DSM 105453</strain>
    </source>
</reference>